<dbReference type="AlphaFoldDB" id="A0AAD6RYK9"/>
<comment type="caution">
    <text evidence="2">The sequence shown here is derived from an EMBL/GenBank/DDBJ whole genome shotgun (WGS) entry which is preliminary data.</text>
</comment>
<name>A0AAD6RYK9_9AGAR</name>
<evidence type="ECO:0000313" key="2">
    <source>
        <dbReference type="EMBL" id="KAJ7017549.1"/>
    </source>
</evidence>
<evidence type="ECO:0000256" key="1">
    <source>
        <dbReference type="SAM" id="Phobius"/>
    </source>
</evidence>
<gene>
    <name evidence="2" type="ORF">C8F04DRAFT_1200326</name>
</gene>
<accession>A0AAD6RYK9</accession>
<dbReference type="EMBL" id="JARJCM010000397">
    <property type="protein sequence ID" value="KAJ7017549.1"/>
    <property type="molecule type" value="Genomic_DNA"/>
</dbReference>
<keyword evidence="1" id="KW-1133">Transmembrane helix</keyword>
<feature type="transmembrane region" description="Helical" evidence="1">
    <location>
        <begin position="144"/>
        <end position="166"/>
    </location>
</feature>
<keyword evidence="1" id="KW-0812">Transmembrane</keyword>
<evidence type="ECO:0000313" key="3">
    <source>
        <dbReference type="Proteomes" id="UP001218188"/>
    </source>
</evidence>
<organism evidence="2 3">
    <name type="scientific">Mycena alexandri</name>
    <dbReference type="NCBI Taxonomy" id="1745969"/>
    <lineage>
        <taxon>Eukaryota</taxon>
        <taxon>Fungi</taxon>
        <taxon>Dikarya</taxon>
        <taxon>Basidiomycota</taxon>
        <taxon>Agaricomycotina</taxon>
        <taxon>Agaricomycetes</taxon>
        <taxon>Agaricomycetidae</taxon>
        <taxon>Agaricales</taxon>
        <taxon>Marasmiineae</taxon>
        <taxon>Mycenaceae</taxon>
        <taxon>Mycena</taxon>
    </lineage>
</organism>
<sequence length="321" mass="35854">MTSLSCSVEQLFPRQYFPLVFARHRGFGLTARFILFLVPLHCAPGFACIPASFAHHAIPSATALACDGRDFRTFGIHSLRAHLLLNSPIGRVAALNVFVLIHVAVPTILLLRRHTTDTQLPLLRQHTNQIKINVLAKCTLSPRAVACCISLTLWAHFFAELFLFALSLSTPIRVPKGTNRLPLAPGPPNARALQSLDVATLELCRSHPWDPRDYAYTPAICGLRRTRKVSPAPQGDIFPLDSAPWFLAREHDDFQQTLGCSAREGCLSHDIGLPLSFLSLERFDDTVYGVTLRFLLKILHSLFLRRALPAVLRLYRFDYAS</sequence>
<feature type="transmembrane region" description="Helical" evidence="1">
    <location>
        <begin position="33"/>
        <end position="53"/>
    </location>
</feature>
<dbReference type="Proteomes" id="UP001218188">
    <property type="component" value="Unassembled WGS sequence"/>
</dbReference>
<keyword evidence="1" id="KW-0472">Membrane</keyword>
<reference evidence="2" key="1">
    <citation type="submission" date="2023-03" db="EMBL/GenBank/DDBJ databases">
        <title>Massive genome expansion in bonnet fungi (Mycena s.s.) driven by repeated elements and novel gene families across ecological guilds.</title>
        <authorList>
            <consortium name="Lawrence Berkeley National Laboratory"/>
            <person name="Harder C.B."/>
            <person name="Miyauchi S."/>
            <person name="Viragh M."/>
            <person name="Kuo A."/>
            <person name="Thoen E."/>
            <person name="Andreopoulos B."/>
            <person name="Lu D."/>
            <person name="Skrede I."/>
            <person name="Drula E."/>
            <person name="Henrissat B."/>
            <person name="Morin E."/>
            <person name="Kohler A."/>
            <person name="Barry K."/>
            <person name="LaButti K."/>
            <person name="Morin E."/>
            <person name="Salamov A."/>
            <person name="Lipzen A."/>
            <person name="Mereny Z."/>
            <person name="Hegedus B."/>
            <person name="Baldrian P."/>
            <person name="Stursova M."/>
            <person name="Weitz H."/>
            <person name="Taylor A."/>
            <person name="Grigoriev I.V."/>
            <person name="Nagy L.G."/>
            <person name="Martin F."/>
            <person name="Kauserud H."/>
        </authorList>
    </citation>
    <scope>NUCLEOTIDE SEQUENCE</scope>
    <source>
        <strain evidence="2">CBHHK200</strain>
    </source>
</reference>
<keyword evidence="3" id="KW-1185">Reference proteome</keyword>
<proteinExistence type="predicted"/>
<feature type="transmembrane region" description="Helical" evidence="1">
    <location>
        <begin position="89"/>
        <end position="111"/>
    </location>
</feature>
<protein>
    <submittedName>
        <fullName evidence="2">Uncharacterized protein</fullName>
    </submittedName>
</protein>